<dbReference type="GO" id="GO:0015293">
    <property type="term" value="F:symporter activity"/>
    <property type="evidence" value="ECO:0007669"/>
    <property type="project" value="UniProtKB-KW"/>
</dbReference>
<sequence>TQEEKRSRIRGIVGAASGNLVEWFDFYIYAVFAAYFTQALTAPDMDSTTKSIYVWGVFAASFFMRPIGSWLFGRIADRHGRKKSMIISICLMALSSFLFN</sequence>
<evidence type="ECO:0000259" key="9">
    <source>
        <dbReference type="PROSITE" id="PS50850"/>
    </source>
</evidence>
<feature type="transmembrane region" description="Helical" evidence="8">
    <location>
        <begin position="12"/>
        <end position="32"/>
    </location>
</feature>
<dbReference type="PATRIC" id="fig|1310630.3.peg.4313"/>
<dbReference type="Proteomes" id="UP000020735">
    <property type="component" value="Unassembled WGS sequence"/>
</dbReference>
<dbReference type="PANTHER" id="PTHR43528:SF1">
    <property type="entry name" value="ALPHA-KETOGLUTARATE PERMEASE"/>
    <property type="match status" value="1"/>
</dbReference>
<dbReference type="PANTHER" id="PTHR43528">
    <property type="entry name" value="ALPHA-KETOGLUTARATE PERMEASE"/>
    <property type="match status" value="1"/>
</dbReference>
<dbReference type="Pfam" id="PF00083">
    <property type="entry name" value="Sugar_tr"/>
    <property type="match status" value="1"/>
</dbReference>
<evidence type="ECO:0000256" key="2">
    <source>
        <dbReference type="ARBA" id="ARBA00022448"/>
    </source>
</evidence>
<keyword evidence="7 8" id="KW-0472">Membrane</keyword>
<evidence type="ECO:0000256" key="4">
    <source>
        <dbReference type="ARBA" id="ARBA00022692"/>
    </source>
</evidence>
<dbReference type="InterPro" id="IPR020846">
    <property type="entry name" value="MFS_dom"/>
</dbReference>
<evidence type="ECO:0000256" key="3">
    <source>
        <dbReference type="ARBA" id="ARBA00022475"/>
    </source>
</evidence>
<dbReference type="Gene3D" id="1.20.1250.20">
    <property type="entry name" value="MFS general substrate transporter like domains"/>
    <property type="match status" value="1"/>
</dbReference>
<name>A0A009QXZ0_ACIBA</name>
<dbReference type="EMBL" id="JEXJ01000508">
    <property type="protein sequence ID" value="EXC30626.1"/>
    <property type="molecule type" value="Genomic_DNA"/>
</dbReference>
<proteinExistence type="predicted"/>
<dbReference type="GO" id="GO:0005886">
    <property type="term" value="C:plasma membrane"/>
    <property type="evidence" value="ECO:0007669"/>
    <property type="project" value="UniProtKB-SubCell"/>
</dbReference>
<evidence type="ECO:0000256" key="1">
    <source>
        <dbReference type="ARBA" id="ARBA00004651"/>
    </source>
</evidence>
<keyword evidence="4 8" id="KW-0812">Transmembrane</keyword>
<dbReference type="AlphaFoldDB" id="A0A009QXZ0"/>
<evidence type="ECO:0000313" key="10">
    <source>
        <dbReference type="EMBL" id="EXC30626.1"/>
    </source>
</evidence>
<keyword evidence="2" id="KW-0813">Transport</keyword>
<evidence type="ECO:0000256" key="8">
    <source>
        <dbReference type="SAM" id="Phobius"/>
    </source>
</evidence>
<accession>A0A009QXZ0</accession>
<dbReference type="SUPFAM" id="SSF103473">
    <property type="entry name" value="MFS general substrate transporter"/>
    <property type="match status" value="1"/>
</dbReference>
<keyword evidence="5" id="KW-0769">Symport</keyword>
<evidence type="ECO:0000256" key="7">
    <source>
        <dbReference type="ARBA" id="ARBA00023136"/>
    </source>
</evidence>
<feature type="domain" description="Major facilitator superfamily (MFS) profile" evidence="9">
    <location>
        <begin position="11"/>
        <end position="100"/>
    </location>
</feature>
<keyword evidence="6 8" id="KW-1133">Transmembrane helix</keyword>
<evidence type="ECO:0000313" key="11">
    <source>
        <dbReference type="Proteomes" id="UP000020735"/>
    </source>
</evidence>
<keyword evidence="3" id="KW-1003">Cell membrane</keyword>
<gene>
    <name evidence="10" type="ORF">J529_4818</name>
</gene>
<dbReference type="InterPro" id="IPR036259">
    <property type="entry name" value="MFS_trans_sf"/>
</dbReference>
<dbReference type="InterPro" id="IPR051084">
    <property type="entry name" value="H+-coupled_symporters"/>
</dbReference>
<feature type="non-terminal residue" evidence="10">
    <location>
        <position position="1"/>
    </location>
</feature>
<feature type="transmembrane region" description="Helical" evidence="8">
    <location>
        <begin position="52"/>
        <end position="72"/>
    </location>
</feature>
<comment type="subcellular location">
    <subcellularLocation>
        <location evidence="1">Cell membrane</location>
        <topology evidence="1">Multi-pass membrane protein</topology>
    </subcellularLocation>
</comment>
<comment type="caution">
    <text evidence="10">The sequence shown here is derived from an EMBL/GenBank/DDBJ whole genome shotgun (WGS) entry which is preliminary data.</text>
</comment>
<evidence type="ECO:0000256" key="5">
    <source>
        <dbReference type="ARBA" id="ARBA00022847"/>
    </source>
</evidence>
<dbReference type="InterPro" id="IPR005828">
    <property type="entry name" value="MFS_sugar_transport-like"/>
</dbReference>
<reference evidence="10 11" key="1">
    <citation type="submission" date="2014-02" db="EMBL/GenBank/DDBJ databases">
        <title>Comparative genomics and transcriptomics to identify genetic mechanisms underlying the emergence of carbapenem resistant Acinetobacter baumannii (CRAb).</title>
        <authorList>
            <person name="Harris A.D."/>
            <person name="Johnson K.J."/>
            <person name="George J."/>
            <person name="Shefchek K."/>
            <person name="Daugherty S.C."/>
            <person name="Parankush S."/>
            <person name="Sadzewicz L."/>
            <person name="Tallon L."/>
            <person name="Sengamalay N."/>
            <person name="Hazen T.H."/>
            <person name="Rasko D.A."/>
        </authorList>
    </citation>
    <scope>NUCLEOTIDE SEQUENCE [LARGE SCALE GENOMIC DNA]</scope>
    <source>
        <strain evidence="10 11">99063</strain>
    </source>
</reference>
<protein>
    <submittedName>
        <fullName evidence="10">Sugar (And other) transporter family protein</fullName>
    </submittedName>
</protein>
<dbReference type="PROSITE" id="PS50850">
    <property type="entry name" value="MFS"/>
    <property type="match status" value="1"/>
</dbReference>
<evidence type="ECO:0000256" key="6">
    <source>
        <dbReference type="ARBA" id="ARBA00022989"/>
    </source>
</evidence>
<organism evidence="10 11">
    <name type="scientific">Acinetobacter baumannii 99063</name>
    <dbReference type="NCBI Taxonomy" id="1310630"/>
    <lineage>
        <taxon>Bacteria</taxon>
        <taxon>Pseudomonadati</taxon>
        <taxon>Pseudomonadota</taxon>
        <taxon>Gammaproteobacteria</taxon>
        <taxon>Moraxellales</taxon>
        <taxon>Moraxellaceae</taxon>
        <taxon>Acinetobacter</taxon>
        <taxon>Acinetobacter calcoaceticus/baumannii complex</taxon>
    </lineage>
</organism>